<dbReference type="AlphaFoldDB" id="A0A7D4QB88"/>
<evidence type="ECO:0000259" key="3">
    <source>
        <dbReference type="Pfam" id="PF20434"/>
    </source>
</evidence>
<feature type="domain" description="BD-FAE-like" evidence="3">
    <location>
        <begin position="59"/>
        <end position="180"/>
    </location>
</feature>
<sequence length="309" mass="35011">MWKQKLIWICAALTLQIAVAQNKAPRRYKDEVFKEVTVESNQSYKPDAGKDEQKSYLFDLYQPKADDATGRPLIIWMHGGGFKLGTKRAKAVRFLSENFAQRGYVCASINYRLSKENPLLHFDALLRASYYATQDAKRAVAYFRKNAAKYHIDPDKIILAGNSAGGFMALDAVYAKNEDFGRMASIPDAEISKNGLPNQPVFAVINYWGGIYNLEWLKNARTPIISVHGSEDGLVPITHKDAPLHGSLDIQQKADELHIPNTLKIFEGYSHELQRHFNPFYEGAAAKSRWREAARFTADYLYGLMNGRR</sequence>
<keyword evidence="2" id="KW-0732">Signal</keyword>
<reference evidence="4 5" key="1">
    <citation type="submission" date="2020-05" db="EMBL/GenBank/DDBJ databases">
        <title>Mucilaginibacter mali sp. nov.</title>
        <authorList>
            <person name="Kim H.S."/>
            <person name="Lee K.C."/>
            <person name="Suh M.K."/>
            <person name="Kim J.-S."/>
            <person name="Han K.-I."/>
            <person name="Eom M.K."/>
            <person name="Shin Y.K."/>
            <person name="Lee J.-S."/>
        </authorList>
    </citation>
    <scope>NUCLEOTIDE SEQUENCE [LARGE SCALE GENOMIC DNA]</scope>
    <source>
        <strain evidence="4 5">G2-14</strain>
    </source>
</reference>
<keyword evidence="1 4" id="KW-0378">Hydrolase</keyword>
<dbReference type="KEGG" id="mmab:HQ865_22920"/>
<evidence type="ECO:0000313" key="4">
    <source>
        <dbReference type="EMBL" id="QKJ32491.1"/>
    </source>
</evidence>
<dbReference type="EMBL" id="CP054139">
    <property type="protein sequence ID" value="QKJ32491.1"/>
    <property type="molecule type" value="Genomic_DNA"/>
</dbReference>
<evidence type="ECO:0000313" key="5">
    <source>
        <dbReference type="Proteomes" id="UP000505355"/>
    </source>
</evidence>
<dbReference type="Pfam" id="PF20434">
    <property type="entry name" value="BD-FAE"/>
    <property type="match status" value="1"/>
</dbReference>
<dbReference type="GO" id="GO:0016787">
    <property type="term" value="F:hydrolase activity"/>
    <property type="evidence" value="ECO:0007669"/>
    <property type="project" value="UniProtKB-KW"/>
</dbReference>
<dbReference type="InterPro" id="IPR029058">
    <property type="entry name" value="AB_hydrolase_fold"/>
</dbReference>
<name>A0A7D4QB88_9SPHI</name>
<protein>
    <submittedName>
        <fullName evidence="4">Alpha/beta hydrolase</fullName>
    </submittedName>
</protein>
<feature type="chain" id="PRO_5028905010" evidence="2">
    <location>
        <begin position="21"/>
        <end position="309"/>
    </location>
</feature>
<feature type="signal peptide" evidence="2">
    <location>
        <begin position="1"/>
        <end position="20"/>
    </location>
</feature>
<organism evidence="4 5">
    <name type="scientific">Mucilaginibacter mali</name>
    <dbReference type="NCBI Taxonomy" id="2740462"/>
    <lineage>
        <taxon>Bacteria</taxon>
        <taxon>Pseudomonadati</taxon>
        <taxon>Bacteroidota</taxon>
        <taxon>Sphingobacteriia</taxon>
        <taxon>Sphingobacteriales</taxon>
        <taxon>Sphingobacteriaceae</taxon>
        <taxon>Mucilaginibacter</taxon>
    </lineage>
</organism>
<gene>
    <name evidence="4" type="ORF">HQ865_22920</name>
</gene>
<keyword evidence="5" id="KW-1185">Reference proteome</keyword>
<dbReference type="InterPro" id="IPR049492">
    <property type="entry name" value="BD-FAE-like_dom"/>
</dbReference>
<accession>A0A7D4QB88</accession>
<dbReference type="PANTHER" id="PTHR48081">
    <property type="entry name" value="AB HYDROLASE SUPERFAMILY PROTEIN C4A8.06C"/>
    <property type="match status" value="1"/>
</dbReference>
<dbReference type="RefSeq" id="WP_173417141.1">
    <property type="nucleotide sequence ID" value="NZ_CP054139.1"/>
</dbReference>
<dbReference type="SUPFAM" id="SSF53474">
    <property type="entry name" value="alpha/beta-Hydrolases"/>
    <property type="match status" value="1"/>
</dbReference>
<evidence type="ECO:0000256" key="2">
    <source>
        <dbReference type="SAM" id="SignalP"/>
    </source>
</evidence>
<dbReference type="Proteomes" id="UP000505355">
    <property type="component" value="Chromosome"/>
</dbReference>
<proteinExistence type="predicted"/>
<evidence type="ECO:0000256" key="1">
    <source>
        <dbReference type="ARBA" id="ARBA00022801"/>
    </source>
</evidence>
<dbReference type="Gene3D" id="3.40.50.1820">
    <property type="entry name" value="alpha/beta hydrolase"/>
    <property type="match status" value="1"/>
</dbReference>
<dbReference type="InterPro" id="IPR050300">
    <property type="entry name" value="GDXG_lipolytic_enzyme"/>
</dbReference>